<dbReference type="Proteomes" id="UP000318717">
    <property type="component" value="Unassembled WGS sequence"/>
</dbReference>
<evidence type="ECO:0000256" key="1">
    <source>
        <dbReference type="SAM" id="Phobius"/>
    </source>
</evidence>
<name>A0A4Y3I295_9VIBR</name>
<keyword evidence="1" id="KW-0812">Transmembrane</keyword>
<keyword evidence="1" id="KW-1133">Transmembrane helix</keyword>
<keyword evidence="1" id="KW-0472">Membrane</keyword>
<evidence type="ECO:0000313" key="3">
    <source>
        <dbReference type="Proteomes" id="UP000318717"/>
    </source>
</evidence>
<reference evidence="2 3" key="1">
    <citation type="submission" date="2019-06" db="EMBL/GenBank/DDBJ databases">
        <title>Whole genome shotgun sequence of Vibrio inusitatus NBRC 102082.</title>
        <authorList>
            <person name="Hosoyama A."/>
            <person name="Uohara A."/>
            <person name="Ohji S."/>
            <person name="Ichikawa N."/>
        </authorList>
    </citation>
    <scope>NUCLEOTIDE SEQUENCE [LARGE SCALE GENOMIC DNA]</scope>
    <source>
        <strain evidence="2 3">NBRC 102082</strain>
    </source>
</reference>
<feature type="transmembrane region" description="Helical" evidence="1">
    <location>
        <begin position="14"/>
        <end position="37"/>
    </location>
</feature>
<evidence type="ECO:0000313" key="2">
    <source>
        <dbReference type="EMBL" id="GEA52962.1"/>
    </source>
</evidence>
<protein>
    <submittedName>
        <fullName evidence="2">Uncharacterized protein</fullName>
    </submittedName>
</protein>
<organism evidence="2 3">
    <name type="scientific">Vibrio inusitatus NBRC 102082</name>
    <dbReference type="NCBI Taxonomy" id="1219070"/>
    <lineage>
        <taxon>Bacteria</taxon>
        <taxon>Pseudomonadati</taxon>
        <taxon>Pseudomonadota</taxon>
        <taxon>Gammaproteobacteria</taxon>
        <taxon>Vibrionales</taxon>
        <taxon>Vibrionaceae</taxon>
        <taxon>Vibrio</taxon>
    </lineage>
</organism>
<accession>A0A4Y3I295</accession>
<keyword evidence="3" id="KW-1185">Reference proteome</keyword>
<sequence>MAHPNITVDKDNKIIFFIITPLGFQLIETVFQTIYIISKYFNTLHFVGVW</sequence>
<comment type="caution">
    <text evidence="2">The sequence shown here is derived from an EMBL/GenBank/DDBJ whole genome shotgun (WGS) entry which is preliminary data.</text>
</comment>
<gene>
    <name evidence="2" type="ORF">VIN01S_37660</name>
</gene>
<proteinExistence type="predicted"/>
<dbReference type="AlphaFoldDB" id="A0A4Y3I295"/>
<dbReference type="EMBL" id="BJLF01000032">
    <property type="protein sequence ID" value="GEA52962.1"/>
    <property type="molecule type" value="Genomic_DNA"/>
</dbReference>